<gene>
    <name evidence="2" type="ORF">EG328_005976</name>
</gene>
<feature type="region of interest" description="Disordered" evidence="1">
    <location>
        <begin position="40"/>
        <end position="81"/>
    </location>
</feature>
<name>A0A8H3ULL6_VENIN</name>
<comment type="caution">
    <text evidence="2">The sequence shown here is derived from an EMBL/GenBank/DDBJ whole genome shotgun (WGS) entry which is preliminary data.</text>
</comment>
<dbReference type="EMBL" id="WNWS01000315">
    <property type="protein sequence ID" value="KAE9970909.1"/>
    <property type="molecule type" value="Genomic_DNA"/>
</dbReference>
<organism evidence="2 3">
    <name type="scientific">Venturia inaequalis</name>
    <name type="common">Apple scab fungus</name>
    <dbReference type="NCBI Taxonomy" id="5025"/>
    <lineage>
        <taxon>Eukaryota</taxon>
        <taxon>Fungi</taxon>
        <taxon>Dikarya</taxon>
        <taxon>Ascomycota</taxon>
        <taxon>Pezizomycotina</taxon>
        <taxon>Dothideomycetes</taxon>
        <taxon>Pleosporomycetidae</taxon>
        <taxon>Venturiales</taxon>
        <taxon>Venturiaceae</taxon>
        <taxon>Venturia</taxon>
    </lineage>
</organism>
<feature type="compositionally biased region" description="Polar residues" evidence="1">
    <location>
        <begin position="55"/>
        <end position="67"/>
    </location>
</feature>
<evidence type="ECO:0000313" key="3">
    <source>
        <dbReference type="Proteomes" id="UP000447873"/>
    </source>
</evidence>
<evidence type="ECO:0008006" key="4">
    <source>
        <dbReference type="Google" id="ProtNLM"/>
    </source>
</evidence>
<accession>A0A8H3ULL6</accession>
<reference evidence="2 3" key="1">
    <citation type="submission" date="2018-12" db="EMBL/GenBank/DDBJ databases">
        <title>Venturia inaequalis Genome Resource.</title>
        <authorList>
            <person name="Lichtner F.J."/>
        </authorList>
    </citation>
    <scope>NUCLEOTIDE SEQUENCE [LARGE SCALE GENOMIC DNA]</scope>
    <source>
        <strain evidence="2 3">120213</strain>
    </source>
</reference>
<proteinExistence type="predicted"/>
<sequence>MFSAIHEDNEGLKRFKGYWATDALLKVKFNYIKTEEARKRKGTQTAKITRAQKGRGQSSKRSSQKTSIVVEDEGDKEKKRVEKEETLAKQALTLKKKTQQDAALVRQKGSSWFKSLNGQLPEINEEIESWYIVASSVSNKKMAFGRVCTYECFIGGKGLDAEDA</sequence>
<evidence type="ECO:0000313" key="2">
    <source>
        <dbReference type="EMBL" id="KAE9970909.1"/>
    </source>
</evidence>
<protein>
    <recommendedName>
        <fullName evidence="4">No apical meristem-associated C-terminal domain-containing protein</fullName>
    </recommendedName>
</protein>
<dbReference type="Proteomes" id="UP000447873">
    <property type="component" value="Unassembled WGS sequence"/>
</dbReference>
<dbReference type="AlphaFoldDB" id="A0A8H3ULL6"/>
<evidence type="ECO:0000256" key="1">
    <source>
        <dbReference type="SAM" id="MobiDB-lite"/>
    </source>
</evidence>